<feature type="region of interest" description="Disordered" evidence="1">
    <location>
        <begin position="1"/>
        <end position="52"/>
    </location>
</feature>
<gene>
    <name evidence="2" type="ORF">DILT_LOCUS4023</name>
</gene>
<proteinExistence type="predicted"/>
<protein>
    <submittedName>
        <fullName evidence="2">Uncharacterized protein</fullName>
    </submittedName>
</protein>
<evidence type="ECO:0000313" key="3">
    <source>
        <dbReference type="Proteomes" id="UP000281553"/>
    </source>
</evidence>
<accession>A0A3P6TQA3</accession>
<dbReference type="AlphaFoldDB" id="A0A3P6TQA3"/>
<organism evidence="2 3">
    <name type="scientific">Dibothriocephalus latus</name>
    <name type="common">Fish tapeworm</name>
    <name type="synonym">Diphyllobothrium latum</name>
    <dbReference type="NCBI Taxonomy" id="60516"/>
    <lineage>
        <taxon>Eukaryota</taxon>
        <taxon>Metazoa</taxon>
        <taxon>Spiralia</taxon>
        <taxon>Lophotrochozoa</taxon>
        <taxon>Platyhelminthes</taxon>
        <taxon>Cestoda</taxon>
        <taxon>Eucestoda</taxon>
        <taxon>Diphyllobothriidea</taxon>
        <taxon>Diphyllobothriidae</taxon>
        <taxon>Dibothriocephalus</taxon>
    </lineage>
</organism>
<reference evidence="2 3" key="1">
    <citation type="submission" date="2018-11" db="EMBL/GenBank/DDBJ databases">
        <authorList>
            <consortium name="Pathogen Informatics"/>
        </authorList>
    </citation>
    <scope>NUCLEOTIDE SEQUENCE [LARGE SCALE GENOMIC DNA]</scope>
</reference>
<name>A0A3P6TQA3_DIBLA</name>
<dbReference type="Proteomes" id="UP000281553">
    <property type="component" value="Unassembled WGS sequence"/>
</dbReference>
<dbReference type="EMBL" id="UYRU01044698">
    <property type="protein sequence ID" value="VDK87467.1"/>
    <property type="molecule type" value="Genomic_DNA"/>
</dbReference>
<evidence type="ECO:0000256" key="1">
    <source>
        <dbReference type="SAM" id="MobiDB-lite"/>
    </source>
</evidence>
<keyword evidence="3" id="KW-1185">Reference proteome</keyword>
<sequence length="104" mass="11128">MLCCKPAKKKDNDDNDGDDDDESTDNSKGKERSKKTGKSDENGTGIGVGKSRGIRFPGAVIVGASKPIQINLNIPGLSYAGGEKEDPFRMLEDATPSNFYESSD</sequence>
<evidence type="ECO:0000313" key="2">
    <source>
        <dbReference type="EMBL" id="VDK87467.1"/>
    </source>
</evidence>
<feature type="compositionally biased region" description="Acidic residues" evidence="1">
    <location>
        <begin position="13"/>
        <end position="24"/>
    </location>
</feature>